<dbReference type="PANTHER" id="PTHR30540:SF79">
    <property type="entry name" value="LOW AFFINITY POTASSIUM TRANSPORT SYSTEM PROTEIN KUP"/>
    <property type="match status" value="1"/>
</dbReference>
<evidence type="ECO:0000256" key="10">
    <source>
        <dbReference type="ARBA" id="ARBA00022989"/>
    </source>
</evidence>
<keyword evidence="3 13" id="KW-0813">Transport</keyword>
<reference evidence="16 17" key="1">
    <citation type="submission" date="2017-06" db="EMBL/GenBank/DDBJ databases">
        <authorList>
            <person name="Kim H.J."/>
            <person name="Triplett B.A."/>
        </authorList>
    </citation>
    <scope>NUCLEOTIDE SEQUENCE [LARGE SCALE GENOMIC DNA]</scope>
    <source>
        <strain evidence="16 17">B29T1</strain>
    </source>
</reference>
<evidence type="ECO:0000256" key="11">
    <source>
        <dbReference type="ARBA" id="ARBA00023065"/>
    </source>
</evidence>
<dbReference type="PANTHER" id="PTHR30540">
    <property type="entry name" value="OSMOTIC STRESS POTASSIUM TRANSPORTER"/>
    <property type="match status" value="1"/>
</dbReference>
<evidence type="ECO:0000256" key="2">
    <source>
        <dbReference type="ARBA" id="ARBA00007019"/>
    </source>
</evidence>
<feature type="transmembrane region" description="Helical" evidence="13">
    <location>
        <begin position="414"/>
        <end position="430"/>
    </location>
</feature>
<feature type="transmembrane region" description="Helical" evidence="13">
    <location>
        <begin position="203"/>
        <end position="224"/>
    </location>
</feature>
<feature type="domain" description="K+ potassium transporter C-terminal" evidence="15">
    <location>
        <begin position="463"/>
        <end position="611"/>
    </location>
</feature>
<evidence type="ECO:0000256" key="6">
    <source>
        <dbReference type="ARBA" id="ARBA00022538"/>
    </source>
</evidence>
<keyword evidence="11 13" id="KW-0406">Ion transport</keyword>
<feature type="domain" description="K+ potassium transporter integral membrane" evidence="14">
    <location>
        <begin position="3"/>
        <end position="452"/>
    </location>
</feature>
<dbReference type="Pfam" id="PF02705">
    <property type="entry name" value="K_trans"/>
    <property type="match status" value="1"/>
</dbReference>
<name>A0A212RQS1_9PROT</name>
<accession>A0A212RQS1</accession>
<keyword evidence="17" id="KW-1185">Reference proteome</keyword>
<evidence type="ECO:0000256" key="4">
    <source>
        <dbReference type="ARBA" id="ARBA00022475"/>
    </source>
</evidence>
<keyword evidence="5" id="KW-0997">Cell inner membrane</keyword>
<keyword evidence="8 13" id="KW-0769">Symport</keyword>
<feature type="transmembrane region" description="Helical" evidence="13">
    <location>
        <begin position="355"/>
        <end position="376"/>
    </location>
</feature>
<keyword evidence="12 13" id="KW-0472">Membrane</keyword>
<evidence type="ECO:0000256" key="12">
    <source>
        <dbReference type="ARBA" id="ARBA00023136"/>
    </source>
</evidence>
<evidence type="ECO:0000259" key="15">
    <source>
        <dbReference type="Pfam" id="PF22776"/>
    </source>
</evidence>
<feature type="transmembrane region" description="Helical" evidence="13">
    <location>
        <begin position="276"/>
        <end position="307"/>
    </location>
</feature>
<evidence type="ECO:0000256" key="8">
    <source>
        <dbReference type="ARBA" id="ARBA00022847"/>
    </source>
</evidence>
<dbReference type="Proteomes" id="UP000197065">
    <property type="component" value="Unassembled WGS sequence"/>
</dbReference>
<proteinExistence type="inferred from homology"/>
<comment type="similarity">
    <text evidence="2 13">Belongs to the HAK/KUP transporter (TC 2.A.72) family.</text>
</comment>
<evidence type="ECO:0000256" key="13">
    <source>
        <dbReference type="HAMAP-Rule" id="MF_01522"/>
    </source>
</evidence>
<evidence type="ECO:0000259" key="14">
    <source>
        <dbReference type="Pfam" id="PF02705"/>
    </source>
</evidence>
<evidence type="ECO:0000256" key="3">
    <source>
        <dbReference type="ARBA" id="ARBA00022448"/>
    </source>
</evidence>
<evidence type="ECO:0000256" key="5">
    <source>
        <dbReference type="ARBA" id="ARBA00022519"/>
    </source>
</evidence>
<dbReference type="EMBL" id="FYEH01000012">
    <property type="protein sequence ID" value="SNB74871.1"/>
    <property type="molecule type" value="Genomic_DNA"/>
</dbReference>
<feature type="transmembrane region" description="Helical" evidence="13">
    <location>
        <begin position="159"/>
        <end position="180"/>
    </location>
</feature>
<dbReference type="GO" id="GO:0005886">
    <property type="term" value="C:plasma membrane"/>
    <property type="evidence" value="ECO:0007669"/>
    <property type="project" value="UniProtKB-SubCell"/>
</dbReference>
<dbReference type="Pfam" id="PF22776">
    <property type="entry name" value="K_trans_C"/>
    <property type="match status" value="1"/>
</dbReference>
<dbReference type="InterPro" id="IPR003855">
    <property type="entry name" value="K+_transporter"/>
</dbReference>
<evidence type="ECO:0000313" key="16">
    <source>
        <dbReference type="EMBL" id="SNB74871.1"/>
    </source>
</evidence>
<dbReference type="RefSeq" id="WP_243389905.1">
    <property type="nucleotide sequence ID" value="NZ_FYEH01000012.1"/>
</dbReference>
<evidence type="ECO:0000256" key="7">
    <source>
        <dbReference type="ARBA" id="ARBA00022692"/>
    </source>
</evidence>
<dbReference type="InterPro" id="IPR023051">
    <property type="entry name" value="Kup"/>
</dbReference>
<keyword evidence="10 13" id="KW-1133">Transmembrane helix</keyword>
<feature type="transmembrane region" description="Helical" evidence="13">
    <location>
        <begin position="35"/>
        <end position="59"/>
    </location>
</feature>
<dbReference type="AlphaFoldDB" id="A0A212RQS1"/>
<organism evidence="16 17">
    <name type="scientific">Arboricoccus pini</name>
    <dbReference type="NCBI Taxonomy" id="1963835"/>
    <lineage>
        <taxon>Bacteria</taxon>
        <taxon>Pseudomonadati</taxon>
        <taxon>Pseudomonadota</taxon>
        <taxon>Alphaproteobacteria</taxon>
        <taxon>Geminicoccales</taxon>
        <taxon>Geminicoccaceae</taxon>
        <taxon>Arboricoccus</taxon>
    </lineage>
</organism>
<feature type="transmembrane region" description="Helical" evidence="13">
    <location>
        <begin position="126"/>
        <end position="147"/>
    </location>
</feature>
<keyword evidence="4 13" id="KW-1003">Cell membrane</keyword>
<feature type="transmembrane region" description="Helical" evidence="13">
    <location>
        <begin position="328"/>
        <end position="349"/>
    </location>
</feature>
<protein>
    <recommendedName>
        <fullName evidence="13">Probable potassium transport system protein Kup</fullName>
    </recommendedName>
</protein>
<comment type="catalytic activity">
    <reaction evidence="13">
        <text>K(+)(in) + H(+)(in) = K(+)(out) + H(+)(out)</text>
        <dbReference type="Rhea" id="RHEA:28490"/>
        <dbReference type="ChEBI" id="CHEBI:15378"/>
        <dbReference type="ChEBI" id="CHEBI:29103"/>
    </reaction>
</comment>
<dbReference type="GO" id="GO:0015293">
    <property type="term" value="F:symporter activity"/>
    <property type="evidence" value="ECO:0007669"/>
    <property type="project" value="UniProtKB-UniRule"/>
</dbReference>
<evidence type="ECO:0000256" key="9">
    <source>
        <dbReference type="ARBA" id="ARBA00022958"/>
    </source>
</evidence>
<feature type="transmembrane region" description="Helical" evidence="13">
    <location>
        <begin position="383"/>
        <end position="402"/>
    </location>
</feature>
<keyword evidence="7 13" id="KW-0812">Transmembrane</keyword>
<dbReference type="InterPro" id="IPR053952">
    <property type="entry name" value="K_trans_C"/>
</dbReference>
<feature type="transmembrane region" description="Helical" evidence="13">
    <location>
        <begin position="88"/>
        <end position="106"/>
    </location>
</feature>
<keyword evidence="6 13" id="KW-0633">Potassium transport</keyword>
<dbReference type="HAMAP" id="MF_01522">
    <property type="entry name" value="Kup"/>
    <property type="match status" value="1"/>
</dbReference>
<keyword evidence="9 13" id="KW-0630">Potassium</keyword>
<comment type="subcellular location">
    <subcellularLocation>
        <location evidence="13">Cell membrane</location>
        <topology evidence="13">Multi-pass membrane protein</topology>
    </subcellularLocation>
    <subcellularLocation>
        <location evidence="1">Membrane</location>
        <topology evidence="1">Multi-pass membrane protein</topology>
    </subcellularLocation>
</comment>
<comment type="function">
    <text evidence="13">Transport of potassium into the cell. Likely operates as a K(+):H(+) symporter.</text>
</comment>
<dbReference type="InterPro" id="IPR053951">
    <property type="entry name" value="K_trans_N"/>
</dbReference>
<sequence>MGLAALGVAFGDIGTSPLYTLREAFGHAGGLHLDAAGVLGVLSLVFWSMVLIVAVKYVVLILRADNRGEGGVLALGSLAARAAPNNRLLQVLIVGLTIAGLTLFYGDGLITPAISVLSAVEGLRAAAPMLNSYVVPLAAIVLIALFLIQSRGTGAVGNLFGPVMLIWFITLALLGSLQIVKDPAILRALDPRYALDLFVVDGWQAFVALGAIVLAVTGAEALYADMGHFGKGPIRIAWFGLVLPSLVLNYFGQGSLVLAHPQSLDHPFFYLAPDWALFPLIGLATLATIIASQAVISGVFSLTSQAIQLGHLPRMTVKHTSAEEAGQIYIARVNWILMTGVLLLVVSFASSSALASAYGISVTGAMTIDAVLAALVAAWRWKWGLWALWVFGGFLILDVAYLTSNMLKIPSGGWLPLLVAGALAFVIVTWRRGRRALRDALYGHALSIQTFIGRMDRRLIRVPGTAVFMTANPEVVPMALLHNIKHNQVLHERVVLMTIRIHDVPYIQPSQQIQLEDLGKEFYRLIVDYGFMDTPNVPRVLDLCRLKHLHFDLMRTSFFISRETLIPTPSPTLGPLESRLFIALSAANQSATVYFQIPPGRVVELGTQIEI</sequence>
<evidence type="ECO:0000256" key="1">
    <source>
        <dbReference type="ARBA" id="ARBA00004141"/>
    </source>
</evidence>
<evidence type="ECO:0000313" key="17">
    <source>
        <dbReference type="Proteomes" id="UP000197065"/>
    </source>
</evidence>
<feature type="transmembrane region" description="Helical" evidence="13">
    <location>
        <begin position="236"/>
        <end position="256"/>
    </location>
</feature>
<dbReference type="GO" id="GO:0015079">
    <property type="term" value="F:potassium ion transmembrane transporter activity"/>
    <property type="evidence" value="ECO:0007669"/>
    <property type="project" value="UniProtKB-UniRule"/>
</dbReference>
<gene>
    <name evidence="13" type="primary">kup</name>
    <name evidence="16" type="ORF">SAMN07250955_11256</name>
</gene>